<keyword evidence="2" id="KW-1185">Reference proteome</keyword>
<evidence type="ECO:0000313" key="1">
    <source>
        <dbReference type="EMBL" id="TVU47063.1"/>
    </source>
</evidence>
<dbReference type="Gramene" id="TVU47063">
    <property type="protein sequence ID" value="TVU47063"/>
    <property type="gene ID" value="EJB05_06643"/>
</dbReference>
<dbReference type="AlphaFoldDB" id="A0A5J9WG88"/>
<proteinExistence type="predicted"/>
<organism evidence="1 2">
    <name type="scientific">Eragrostis curvula</name>
    <name type="common">weeping love grass</name>
    <dbReference type="NCBI Taxonomy" id="38414"/>
    <lineage>
        <taxon>Eukaryota</taxon>
        <taxon>Viridiplantae</taxon>
        <taxon>Streptophyta</taxon>
        <taxon>Embryophyta</taxon>
        <taxon>Tracheophyta</taxon>
        <taxon>Spermatophyta</taxon>
        <taxon>Magnoliopsida</taxon>
        <taxon>Liliopsida</taxon>
        <taxon>Poales</taxon>
        <taxon>Poaceae</taxon>
        <taxon>PACMAD clade</taxon>
        <taxon>Chloridoideae</taxon>
        <taxon>Eragrostideae</taxon>
        <taxon>Eragrostidinae</taxon>
        <taxon>Eragrostis</taxon>
    </lineage>
</organism>
<name>A0A5J9WG88_9POAL</name>
<reference evidence="1 2" key="1">
    <citation type="journal article" date="2019" name="Sci. Rep.">
        <title>A high-quality genome of Eragrostis curvula grass provides insights into Poaceae evolution and supports new strategies to enhance forage quality.</title>
        <authorList>
            <person name="Carballo J."/>
            <person name="Santos B.A.C.M."/>
            <person name="Zappacosta D."/>
            <person name="Garbus I."/>
            <person name="Selva J.P."/>
            <person name="Gallo C.A."/>
            <person name="Diaz A."/>
            <person name="Albertini E."/>
            <person name="Caccamo M."/>
            <person name="Echenique V."/>
        </authorList>
    </citation>
    <scope>NUCLEOTIDE SEQUENCE [LARGE SCALE GENOMIC DNA]</scope>
    <source>
        <strain evidence="2">cv. Victoria</strain>
        <tissue evidence="1">Leaf</tissue>
    </source>
</reference>
<comment type="caution">
    <text evidence="1">The sequence shown here is derived from an EMBL/GenBank/DDBJ whole genome shotgun (WGS) entry which is preliminary data.</text>
</comment>
<sequence length="138" mass="15149">MPSAVGRRRIQPAADDVPELQAESVLQAAAQGLIKEMAMKMFRRLECSLRPLTRRSRYAALDQATAGDVLGVALDGAGERVANTDIRFCIRDAILNNKIDKLRTTDEYSKELVEPDMQDNVMLRRGGTSSVDASTIPS</sequence>
<accession>A0A5J9WG88</accession>
<dbReference type="EMBL" id="RWGY01000004">
    <property type="protein sequence ID" value="TVU47063.1"/>
    <property type="molecule type" value="Genomic_DNA"/>
</dbReference>
<protein>
    <submittedName>
        <fullName evidence="1">Uncharacterized protein</fullName>
    </submittedName>
</protein>
<dbReference type="Proteomes" id="UP000324897">
    <property type="component" value="Chromosome 5"/>
</dbReference>
<evidence type="ECO:0000313" key="2">
    <source>
        <dbReference type="Proteomes" id="UP000324897"/>
    </source>
</evidence>
<gene>
    <name evidence="1" type="ORF">EJB05_06643</name>
</gene>